<keyword evidence="3" id="KW-1185">Reference proteome</keyword>
<comment type="caution">
    <text evidence="2">The sequence shown here is derived from an EMBL/GenBank/DDBJ whole genome shotgun (WGS) entry which is preliminary data.</text>
</comment>
<feature type="region of interest" description="Disordered" evidence="1">
    <location>
        <begin position="23"/>
        <end position="48"/>
    </location>
</feature>
<feature type="compositionally biased region" description="Low complexity" evidence="1">
    <location>
        <begin position="104"/>
        <end position="121"/>
    </location>
</feature>
<proteinExistence type="predicted"/>
<accession>A0AA35WCL5</accession>
<evidence type="ECO:0000256" key="1">
    <source>
        <dbReference type="SAM" id="MobiDB-lite"/>
    </source>
</evidence>
<feature type="region of interest" description="Disordered" evidence="1">
    <location>
        <begin position="79"/>
        <end position="123"/>
    </location>
</feature>
<reference evidence="2" key="1">
    <citation type="submission" date="2023-03" db="EMBL/GenBank/DDBJ databases">
        <authorList>
            <person name="Steffen K."/>
            <person name="Cardenas P."/>
        </authorList>
    </citation>
    <scope>NUCLEOTIDE SEQUENCE</scope>
</reference>
<protein>
    <submittedName>
        <fullName evidence="2">Uncharacterized protein</fullName>
    </submittedName>
</protein>
<feature type="compositionally biased region" description="Basic and acidic residues" evidence="1">
    <location>
        <begin position="23"/>
        <end position="33"/>
    </location>
</feature>
<gene>
    <name evidence="2" type="ORF">GBAR_LOCUS5723</name>
</gene>
<dbReference type="AlphaFoldDB" id="A0AA35WCL5"/>
<sequence>MREPGAIDDFRATMYTVRGERSKLRRAKGEPLRRPFHRQTYDDTISPARDFSRQAAEIKELMSKNVEKMAKRKVELQKLEEKSVPPSFAPSRSFGGREVERGASSSSSCSSSWLSSSFSLSGNDCYIHRGTFW</sequence>
<evidence type="ECO:0000313" key="2">
    <source>
        <dbReference type="EMBL" id="CAI8008337.1"/>
    </source>
</evidence>
<name>A0AA35WCL5_GEOBA</name>
<organism evidence="2 3">
    <name type="scientific">Geodia barretti</name>
    <name type="common">Barrett's horny sponge</name>
    <dbReference type="NCBI Taxonomy" id="519541"/>
    <lineage>
        <taxon>Eukaryota</taxon>
        <taxon>Metazoa</taxon>
        <taxon>Porifera</taxon>
        <taxon>Demospongiae</taxon>
        <taxon>Heteroscleromorpha</taxon>
        <taxon>Tetractinellida</taxon>
        <taxon>Astrophorina</taxon>
        <taxon>Geodiidae</taxon>
        <taxon>Geodia</taxon>
    </lineage>
</organism>
<dbReference type="Proteomes" id="UP001174909">
    <property type="component" value="Unassembled WGS sequence"/>
</dbReference>
<dbReference type="EMBL" id="CASHTH010000836">
    <property type="protein sequence ID" value="CAI8008337.1"/>
    <property type="molecule type" value="Genomic_DNA"/>
</dbReference>
<evidence type="ECO:0000313" key="3">
    <source>
        <dbReference type="Proteomes" id="UP001174909"/>
    </source>
</evidence>